<dbReference type="GO" id="GO:0003676">
    <property type="term" value="F:nucleic acid binding"/>
    <property type="evidence" value="ECO:0007669"/>
    <property type="project" value="InterPro"/>
</dbReference>
<protein>
    <recommendedName>
        <fullName evidence="4">RRM domain-containing protein</fullName>
    </recommendedName>
</protein>
<dbReference type="SUPFAM" id="SSF54928">
    <property type="entry name" value="RNA-binding domain, RBD"/>
    <property type="match status" value="1"/>
</dbReference>
<organism evidence="2 3">
    <name type="scientific">Rhizophagus irregularis</name>
    <dbReference type="NCBI Taxonomy" id="588596"/>
    <lineage>
        <taxon>Eukaryota</taxon>
        <taxon>Fungi</taxon>
        <taxon>Fungi incertae sedis</taxon>
        <taxon>Mucoromycota</taxon>
        <taxon>Glomeromycotina</taxon>
        <taxon>Glomeromycetes</taxon>
        <taxon>Glomerales</taxon>
        <taxon>Glomeraceae</taxon>
        <taxon>Rhizophagus</taxon>
    </lineage>
</organism>
<dbReference type="Gene3D" id="3.30.70.330">
    <property type="match status" value="1"/>
</dbReference>
<dbReference type="VEuPathDB" id="FungiDB:FUN_010170"/>
<sequence>MDSLYSLHFHAYDPQAIKADEHARTLVVTDIPIFTSESLLRGTFSRYGNIVRCHTRLAKLYRIAYITYESTDALRNLDSVWAVLCGGHYLRVCPASFSPDQRAEQRAHVALLAGLPCGSIAVDLAEIAEEVSANYYSALKNVGLTWHAPEEVTSLCHRYGYPNCNLDRCGSSSRPNRPSRPWQSNDKLRELYNKHLPLSHPAKCHNRFARSNNDRSRPDTSRQRSSSRPNHSNQQSRSRSQCRRPWNRDNLNNNNQCHPVHSAEELDYFIDGMDSVISPPPDTPALIDWKLISESLAQVVTELTILTSQFNSMNSRIAKIESTLALQNVTYPPATNTKSPSYIPSSMQGWDDNLNNSNNNILVDVGSPPLQSTSGSIPIPQFTPMSPSCVTPNSTLDMKQRLSSLADTVTKLSGSIKQGIEQNNLILARQNGQANH</sequence>
<evidence type="ECO:0000313" key="2">
    <source>
        <dbReference type="EMBL" id="PKY58835.1"/>
    </source>
</evidence>
<name>A0A2I1HIX2_9GLOM</name>
<dbReference type="VEuPathDB" id="FungiDB:RhiirFUN_002392"/>
<feature type="region of interest" description="Disordered" evidence="1">
    <location>
        <begin position="203"/>
        <end position="258"/>
    </location>
</feature>
<dbReference type="Proteomes" id="UP000234323">
    <property type="component" value="Unassembled WGS sequence"/>
</dbReference>
<reference evidence="2 3" key="1">
    <citation type="submission" date="2015-10" db="EMBL/GenBank/DDBJ databases">
        <title>Genome analyses suggest a sexual origin of heterokaryosis in a supposedly ancient asexual fungus.</title>
        <authorList>
            <person name="Ropars J."/>
            <person name="Sedzielewska K."/>
            <person name="Noel J."/>
            <person name="Charron P."/>
            <person name="Farinelli L."/>
            <person name="Marton T."/>
            <person name="Kruger M."/>
            <person name="Pelin A."/>
            <person name="Brachmann A."/>
            <person name="Corradi N."/>
        </authorList>
    </citation>
    <scope>NUCLEOTIDE SEQUENCE [LARGE SCALE GENOMIC DNA]</scope>
    <source>
        <strain evidence="2 3">A4</strain>
    </source>
</reference>
<evidence type="ECO:0000256" key="1">
    <source>
        <dbReference type="SAM" id="MobiDB-lite"/>
    </source>
</evidence>
<evidence type="ECO:0000313" key="3">
    <source>
        <dbReference type="Proteomes" id="UP000234323"/>
    </source>
</evidence>
<feature type="compositionally biased region" description="Low complexity" evidence="1">
    <location>
        <begin position="223"/>
        <end position="239"/>
    </location>
</feature>
<dbReference type="CDD" id="cd00590">
    <property type="entry name" value="RRM_SF"/>
    <property type="match status" value="1"/>
</dbReference>
<dbReference type="AlphaFoldDB" id="A0A2I1HIX2"/>
<dbReference type="InterPro" id="IPR035979">
    <property type="entry name" value="RBD_domain_sf"/>
</dbReference>
<evidence type="ECO:0008006" key="4">
    <source>
        <dbReference type="Google" id="ProtNLM"/>
    </source>
</evidence>
<keyword evidence="3" id="KW-1185">Reference proteome</keyword>
<gene>
    <name evidence="2" type="ORF">RhiirA4_429998</name>
</gene>
<accession>A0A2I1HIX2</accession>
<dbReference type="InterPro" id="IPR012677">
    <property type="entry name" value="Nucleotide-bd_a/b_plait_sf"/>
</dbReference>
<dbReference type="VEuPathDB" id="FungiDB:RhiirA1_453590"/>
<dbReference type="EMBL" id="LLXI01003213">
    <property type="protein sequence ID" value="PKY58835.1"/>
    <property type="molecule type" value="Genomic_DNA"/>
</dbReference>
<comment type="caution">
    <text evidence="2">The sequence shown here is derived from an EMBL/GenBank/DDBJ whole genome shotgun (WGS) entry which is preliminary data.</text>
</comment>
<proteinExistence type="predicted"/>
<feature type="compositionally biased region" description="Basic and acidic residues" evidence="1">
    <location>
        <begin position="212"/>
        <end position="222"/>
    </location>
</feature>